<proteinExistence type="predicted"/>
<dbReference type="PANTHER" id="PTHR22527:SF2">
    <property type="entry name" value="PLACENTA-EXPRESSED TRANSCRIPT 1 PROTEIN"/>
    <property type="match status" value="1"/>
</dbReference>
<keyword evidence="3" id="KW-1003">Cell membrane</keyword>
<keyword evidence="5" id="KW-0221">Differentiation</keyword>
<keyword evidence="6" id="KW-0472">Membrane</keyword>
<keyword evidence="10" id="KW-1185">Reference proteome</keyword>
<evidence type="ECO:0000313" key="10">
    <source>
        <dbReference type="Proteomes" id="UP001266305"/>
    </source>
</evidence>
<evidence type="ECO:0000256" key="4">
    <source>
        <dbReference type="ARBA" id="ARBA00022729"/>
    </source>
</evidence>
<protein>
    <recommendedName>
        <fullName evidence="2">Placenta-expressed transcript 1 protein</fullName>
    </recommendedName>
</protein>
<dbReference type="PANTHER" id="PTHR22527">
    <property type="entry name" value="PLACENTA-EXPRESSED TRANSCRIPT 1 PROTEIN"/>
    <property type="match status" value="1"/>
</dbReference>
<organism evidence="9 10">
    <name type="scientific">Saguinus oedipus</name>
    <name type="common">Cotton-top tamarin</name>
    <name type="synonym">Oedipomidas oedipus</name>
    <dbReference type="NCBI Taxonomy" id="9490"/>
    <lineage>
        <taxon>Eukaryota</taxon>
        <taxon>Metazoa</taxon>
        <taxon>Chordata</taxon>
        <taxon>Craniata</taxon>
        <taxon>Vertebrata</taxon>
        <taxon>Euteleostomi</taxon>
        <taxon>Mammalia</taxon>
        <taxon>Eutheria</taxon>
        <taxon>Euarchontoglires</taxon>
        <taxon>Primates</taxon>
        <taxon>Haplorrhini</taxon>
        <taxon>Platyrrhini</taxon>
        <taxon>Cebidae</taxon>
        <taxon>Callitrichinae</taxon>
        <taxon>Saguinus</taxon>
    </lineage>
</organism>
<evidence type="ECO:0000313" key="9">
    <source>
        <dbReference type="EMBL" id="KAK2099475.1"/>
    </source>
</evidence>
<sequence length="191" mass="22011">MASQGGNTNEAQCRSSCALDTQFWIKRRHKYDQQKVLSKDRTINYFCDKLLSKCYQMFSNNCFTFNEYYTVTVGIKASSYIYKSSTVYSVFVPVDDRVYAVVMKALNKEGDSVGLWRRADENCRSNSTYYMKDQYVTVLEAQWQSPESENITEPPHSMHQEMKDQTVAICKTNGPIPLTVWSPDPSYTCTP</sequence>
<dbReference type="InterPro" id="IPR026184">
    <property type="entry name" value="PLET1"/>
</dbReference>
<keyword evidence="4" id="KW-0732">Signal</keyword>
<evidence type="ECO:0000256" key="5">
    <source>
        <dbReference type="ARBA" id="ARBA00022782"/>
    </source>
</evidence>
<comment type="function">
    <text evidence="8">Modulates leading keratinocyte migration and cellular adhesion to matrix proteins during a wound-healing response and promotes wound repair. May play a role during trichilemmal differentiation of the hair follicle.</text>
</comment>
<evidence type="ECO:0000256" key="2">
    <source>
        <dbReference type="ARBA" id="ARBA00014036"/>
    </source>
</evidence>
<accession>A0ABQ9URN0</accession>
<evidence type="ECO:0000256" key="7">
    <source>
        <dbReference type="ARBA" id="ARBA00023180"/>
    </source>
</evidence>
<dbReference type="EMBL" id="JASSZA010000010">
    <property type="protein sequence ID" value="KAK2099475.1"/>
    <property type="molecule type" value="Genomic_DNA"/>
</dbReference>
<reference evidence="9 10" key="1">
    <citation type="submission" date="2023-05" db="EMBL/GenBank/DDBJ databases">
        <title>B98-5 Cell Line De Novo Hybrid Assembly: An Optical Mapping Approach.</title>
        <authorList>
            <person name="Kananen K."/>
            <person name="Auerbach J.A."/>
            <person name="Kautto E."/>
            <person name="Blachly J.S."/>
        </authorList>
    </citation>
    <scope>NUCLEOTIDE SEQUENCE [LARGE SCALE GENOMIC DNA]</scope>
    <source>
        <strain evidence="9">B95-8</strain>
        <tissue evidence="9">Cell line</tissue>
    </source>
</reference>
<comment type="caution">
    <text evidence="9">The sequence shown here is derived from an EMBL/GenBank/DDBJ whole genome shotgun (WGS) entry which is preliminary data.</text>
</comment>
<gene>
    <name evidence="9" type="ORF">P7K49_020823</name>
</gene>
<dbReference type="Proteomes" id="UP001266305">
    <property type="component" value="Unassembled WGS sequence"/>
</dbReference>
<evidence type="ECO:0000256" key="3">
    <source>
        <dbReference type="ARBA" id="ARBA00022475"/>
    </source>
</evidence>
<keyword evidence="7" id="KW-0325">Glycoprotein</keyword>
<evidence type="ECO:0000256" key="8">
    <source>
        <dbReference type="ARBA" id="ARBA00024756"/>
    </source>
</evidence>
<comment type="subcellular location">
    <subcellularLocation>
        <location evidence="1">Apical cell membrane</location>
    </subcellularLocation>
</comment>
<name>A0ABQ9URN0_SAGOE</name>
<evidence type="ECO:0000256" key="6">
    <source>
        <dbReference type="ARBA" id="ARBA00023136"/>
    </source>
</evidence>
<evidence type="ECO:0000256" key="1">
    <source>
        <dbReference type="ARBA" id="ARBA00004221"/>
    </source>
</evidence>